<dbReference type="Proteomes" id="UP000266841">
    <property type="component" value="Unassembled WGS sequence"/>
</dbReference>
<reference evidence="6 7" key="1">
    <citation type="journal article" date="2012" name="Genome Biol.">
        <title>Genome and low-iron response of an oceanic diatom adapted to chronic iron limitation.</title>
        <authorList>
            <person name="Lommer M."/>
            <person name="Specht M."/>
            <person name="Roy A.S."/>
            <person name="Kraemer L."/>
            <person name="Andreson R."/>
            <person name="Gutowska M.A."/>
            <person name="Wolf J."/>
            <person name="Bergner S.V."/>
            <person name="Schilhabel M.B."/>
            <person name="Klostermeier U.C."/>
            <person name="Beiko R.G."/>
            <person name="Rosenstiel P."/>
            <person name="Hippler M."/>
            <person name="Laroche J."/>
        </authorList>
    </citation>
    <scope>NUCLEOTIDE SEQUENCE [LARGE SCALE GENOMIC DNA]</scope>
    <source>
        <strain evidence="6 7">CCMP1005</strain>
    </source>
</reference>
<gene>
    <name evidence="6" type="ORF">THAOC_16706</name>
</gene>
<organism evidence="6 7">
    <name type="scientific">Thalassiosira oceanica</name>
    <name type="common">Marine diatom</name>
    <dbReference type="NCBI Taxonomy" id="159749"/>
    <lineage>
        <taxon>Eukaryota</taxon>
        <taxon>Sar</taxon>
        <taxon>Stramenopiles</taxon>
        <taxon>Ochrophyta</taxon>
        <taxon>Bacillariophyta</taxon>
        <taxon>Coscinodiscophyceae</taxon>
        <taxon>Thalassiosirophycidae</taxon>
        <taxon>Thalassiosirales</taxon>
        <taxon>Thalassiosiraceae</taxon>
        <taxon>Thalassiosira</taxon>
    </lineage>
</organism>
<protein>
    <recommendedName>
        <fullName evidence="8">7,8-diamino-pelargonic acid aminotransferase</fullName>
    </recommendedName>
</protein>
<evidence type="ECO:0000256" key="3">
    <source>
        <dbReference type="ARBA" id="ARBA00022898"/>
    </source>
</evidence>
<keyword evidence="3 4" id="KW-0663">Pyridoxal phosphate</keyword>
<dbReference type="OrthoDB" id="425114at2759"/>
<dbReference type="InterPro" id="IPR015422">
    <property type="entry name" value="PyrdxlP-dep_Trfase_small"/>
</dbReference>
<evidence type="ECO:0000256" key="2">
    <source>
        <dbReference type="ARBA" id="ARBA00022679"/>
    </source>
</evidence>
<accession>K0S979</accession>
<dbReference type="Gene3D" id="3.40.640.10">
    <property type="entry name" value="Type I PLP-dependent aspartate aminotransferase-like (Major domain)"/>
    <property type="match status" value="1"/>
</dbReference>
<dbReference type="eggNOG" id="KOG1401">
    <property type="taxonomic scope" value="Eukaryota"/>
</dbReference>
<evidence type="ECO:0000256" key="5">
    <source>
        <dbReference type="SAM" id="MobiDB-lite"/>
    </source>
</evidence>
<dbReference type="InterPro" id="IPR015424">
    <property type="entry name" value="PyrdxlP-dep_Trfase"/>
</dbReference>
<dbReference type="AlphaFoldDB" id="K0S979"/>
<dbReference type="Pfam" id="PF00202">
    <property type="entry name" value="Aminotran_3"/>
    <property type="match status" value="2"/>
</dbReference>
<keyword evidence="7" id="KW-1185">Reference proteome</keyword>
<dbReference type="SUPFAM" id="SSF53383">
    <property type="entry name" value="PLP-dependent transferases"/>
    <property type="match status" value="1"/>
</dbReference>
<comment type="similarity">
    <text evidence="4">Belongs to the class-III pyridoxal-phosphate-dependent aminotransferase family.</text>
</comment>
<name>K0S979_THAOC</name>
<evidence type="ECO:0000313" key="6">
    <source>
        <dbReference type="EMBL" id="EJK62673.1"/>
    </source>
</evidence>
<evidence type="ECO:0000256" key="1">
    <source>
        <dbReference type="ARBA" id="ARBA00022576"/>
    </source>
</evidence>
<dbReference type="GO" id="GO:0030170">
    <property type="term" value="F:pyridoxal phosphate binding"/>
    <property type="evidence" value="ECO:0007669"/>
    <property type="project" value="InterPro"/>
</dbReference>
<comment type="caution">
    <text evidence="6">The sequence shown here is derived from an EMBL/GenBank/DDBJ whole genome shotgun (WGS) entry which is preliminary data.</text>
</comment>
<feature type="region of interest" description="Disordered" evidence="5">
    <location>
        <begin position="175"/>
        <end position="198"/>
    </location>
</feature>
<dbReference type="PANTHER" id="PTHR42684:SF3">
    <property type="entry name" value="ADENOSYLMETHIONINE-8-AMINO-7-OXONONANOATE AMINOTRANSFERASE"/>
    <property type="match status" value="1"/>
</dbReference>
<dbReference type="EMBL" id="AGNL01018701">
    <property type="protein sequence ID" value="EJK62673.1"/>
    <property type="molecule type" value="Genomic_DNA"/>
</dbReference>
<sequence>MRDYELTKVFLSDSGSVSVEVAMKMALQYWHAHGEGRRTRFLSLRNGYHGDTLGAMSVCDPVNGMHSTFAGVLAEQIFVPSPAGPTEDDADAALRAMEGALADRPGEVAAVMMEPVVQGAGGMRFFHPRLLRGARELCDRHGALLIFDEIATGFGRTGTLFAGWQDGRSYRPWSSIDGRNMAKGESADDSDPDGSNGSGSIVYPDIVCLGKALTGGYMTMGATITNDRVARGISDGGGVFMHGPTFMANPLACAASLASTGLLLRSPWRRRVRDVEAALVEHMSPLAEIGDVVREVRVLGAIGVCELREPLCRDGMAAVQRRLVEEGVWLRPFGRLVYTMPPFNCDELREDHIRKIGEAVYKILSDVRCERK</sequence>
<dbReference type="OMA" id="YTMPPYV"/>
<evidence type="ECO:0000256" key="4">
    <source>
        <dbReference type="RuleBase" id="RU003560"/>
    </source>
</evidence>
<dbReference type="PANTHER" id="PTHR42684">
    <property type="entry name" value="ADENOSYLMETHIONINE-8-AMINO-7-OXONONANOATE AMINOTRANSFERASE"/>
    <property type="match status" value="1"/>
</dbReference>
<keyword evidence="2" id="KW-0808">Transferase</keyword>
<dbReference type="InterPro" id="IPR015421">
    <property type="entry name" value="PyrdxlP-dep_Trfase_major"/>
</dbReference>
<dbReference type="GO" id="GO:0005739">
    <property type="term" value="C:mitochondrion"/>
    <property type="evidence" value="ECO:0007669"/>
    <property type="project" value="TreeGrafter"/>
</dbReference>
<evidence type="ECO:0008006" key="8">
    <source>
        <dbReference type="Google" id="ProtNLM"/>
    </source>
</evidence>
<dbReference type="GO" id="GO:0009102">
    <property type="term" value="P:biotin biosynthetic process"/>
    <property type="evidence" value="ECO:0007669"/>
    <property type="project" value="TreeGrafter"/>
</dbReference>
<keyword evidence="1" id="KW-0032">Aminotransferase</keyword>
<dbReference type="CDD" id="cd00610">
    <property type="entry name" value="OAT_like"/>
    <property type="match status" value="1"/>
</dbReference>
<dbReference type="GO" id="GO:0004015">
    <property type="term" value="F:adenosylmethionine-8-amino-7-oxononanoate transaminase activity"/>
    <property type="evidence" value="ECO:0007669"/>
    <property type="project" value="TreeGrafter"/>
</dbReference>
<dbReference type="GO" id="GO:0004141">
    <property type="term" value="F:dethiobiotin synthase activity"/>
    <property type="evidence" value="ECO:0007669"/>
    <property type="project" value="TreeGrafter"/>
</dbReference>
<proteinExistence type="inferred from homology"/>
<dbReference type="InterPro" id="IPR005814">
    <property type="entry name" value="Aminotrans_3"/>
</dbReference>
<dbReference type="Gene3D" id="3.90.1150.10">
    <property type="entry name" value="Aspartate Aminotransferase, domain 1"/>
    <property type="match status" value="1"/>
</dbReference>
<evidence type="ECO:0000313" key="7">
    <source>
        <dbReference type="Proteomes" id="UP000266841"/>
    </source>
</evidence>